<protein>
    <recommendedName>
        <fullName evidence="3">Integrase regulator R</fullName>
    </recommendedName>
</protein>
<dbReference type="RefSeq" id="WP_090272599.1">
    <property type="nucleotide sequence ID" value="NZ_LT629748.1"/>
</dbReference>
<name>A0A1H1Q086_9GAMM</name>
<gene>
    <name evidence="1" type="ORF">SAMN05216198_1338</name>
</gene>
<dbReference type="AlphaFoldDB" id="A0A1H1Q086"/>
<organism evidence="1 2">
    <name type="scientific">Halopseudomonas litoralis</name>
    <dbReference type="NCBI Taxonomy" id="797277"/>
    <lineage>
        <taxon>Bacteria</taxon>
        <taxon>Pseudomonadati</taxon>
        <taxon>Pseudomonadota</taxon>
        <taxon>Gammaproteobacteria</taxon>
        <taxon>Pseudomonadales</taxon>
        <taxon>Pseudomonadaceae</taxon>
        <taxon>Halopseudomonas</taxon>
    </lineage>
</organism>
<accession>A0A1H1Q086</accession>
<proteinExistence type="predicted"/>
<dbReference type="OrthoDB" id="8559764at2"/>
<reference evidence="2" key="1">
    <citation type="submission" date="2016-10" db="EMBL/GenBank/DDBJ databases">
        <authorList>
            <person name="Varghese N."/>
            <person name="Submissions S."/>
        </authorList>
    </citation>
    <scope>NUCLEOTIDE SEQUENCE [LARGE SCALE GENOMIC DNA]</scope>
    <source>
        <strain evidence="2">2SM5</strain>
    </source>
</reference>
<keyword evidence="2" id="KW-1185">Reference proteome</keyword>
<evidence type="ECO:0008006" key="3">
    <source>
        <dbReference type="Google" id="ProtNLM"/>
    </source>
</evidence>
<dbReference type="Proteomes" id="UP000243426">
    <property type="component" value="Chromosome I"/>
</dbReference>
<evidence type="ECO:0000313" key="2">
    <source>
        <dbReference type="Proteomes" id="UP000243426"/>
    </source>
</evidence>
<sequence>MSSDSFSGLNRSRFVSLEQTDFQRLEHAAYLKGLLKPFKGKGDLENWASQCRALRDGMIELAQRRILVQASAYPFRLLPVELAQQPTGAGTTFLRWRRLDRSAMGVALWQKMLLSSATPDSLIDDLFTMECQRIVHNMQISLTHSIARQALECASKMGQAEATYLRRLDVGSRPTPNTSTEAP</sequence>
<dbReference type="Pfam" id="PF11358">
    <property type="entry name" value="DUF3158"/>
    <property type="match status" value="1"/>
</dbReference>
<dbReference type="EMBL" id="LT629748">
    <property type="protein sequence ID" value="SDS16784.1"/>
    <property type="molecule type" value="Genomic_DNA"/>
</dbReference>
<dbReference type="InterPro" id="IPR021502">
    <property type="entry name" value="DUF3158"/>
</dbReference>
<evidence type="ECO:0000313" key="1">
    <source>
        <dbReference type="EMBL" id="SDS16784.1"/>
    </source>
</evidence>
<dbReference type="STRING" id="797277.SAMN05216198_1338"/>